<keyword evidence="10" id="KW-0255">Endonuclease</keyword>
<evidence type="ECO:0000256" key="17">
    <source>
        <dbReference type="ARBA" id="ARBA00049360"/>
    </source>
</evidence>
<evidence type="ECO:0000256" key="12">
    <source>
        <dbReference type="ARBA" id="ARBA00023124"/>
    </source>
</evidence>
<dbReference type="GO" id="GO:0003724">
    <property type="term" value="F:RNA helicase activity"/>
    <property type="evidence" value="ECO:0007669"/>
    <property type="project" value="InterPro"/>
</dbReference>
<dbReference type="SUPFAM" id="SSF52540">
    <property type="entry name" value="P-loop containing nucleoside triphosphate hydrolases"/>
    <property type="match status" value="1"/>
</dbReference>
<dbReference type="GO" id="GO:0046872">
    <property type="term" value="F:metal ion binding"/>
    <property type="evidence" value="ECO:0007669"/>
    <property type="project" value="UniProtKB-KW"/>
</dbReference>
<evidence type="ECO:0000256" key="1">
    <source>
        <dbReference type="ARBA" id="ARBA00001936"/>
    </source>
</evidence>
<dbReference type="InterPro" id="IPR027417">
    <property type="entry name" value="P-loop_NTPase"/>
</dbReference>
<organism evidence="21">
    <name type="scientific">uncultured virus</name>
    <dbReference type="NCBI Taxonomy" id="340016"/>
    <lineage>
        <taxon>Viruses</taxon>
        <taxon>environmental samples</taxon>
    </lineage>
</organism>
<dbReference type="GO" id="GO:0000166">
    <property type="term" value="F:nucleotide binding"/>
    <property type="evidence" value="ECO:0007669"/>
    <property type="project" value="UniProtKB-KW"/>
</dbReference>
<keyword evidence="12" id="KW-0190">Covalent protein-DNA linkage</keyword>
<evidence type="ECO:0000256" key="18">
    <source>
        <dbReference type="PIRSR" id="PIRSR601191-1"/>
    </source>
</evidence>
<keyword evidence="11" id="KW-0378">Hydrolase</keyword>
<dbReference type="Pfam" id="PF00799">
    <property type="entry name" value="Gemini_AL1"/>
    <property type="match status" value="1"/>
</dbReference>
<keyword evidence="6" id="KW-0235">DNA replication</keyword>
<dbReference type="GO" id="GO:0003723">
    <property type="term" value="F:RNA binding"/>
    <property type="evidence" value="ECO:0007669"/>
    <property type="project" value="InterPro"/>
</dbReference>
<dbReference type="InterPro" id="IPR001191">
    <property type="entry name" value="Gemini_AL1_REP"/>
</dbReference>
<dbReference type="PROSITE" id="PS52020">
    <property type="entry name" value="CRESS_DNA_REP"/>
    <property type="match status" value="1"/>
</dbReference>
<evidence type="ECO:0000256" key="5">
    <source>
        <dbReference type="ARBA" id="ARBA00022695"/>
    </source>
</evidence>
<evidence type="ECO:0000256" key="3">
    <source>
        <dbReference type="ARBA" id="ARBA00008545"/>
    </source>
</evidence>
<evidence type="ECO:0000256" key="15">
    <source>
        <dbReference type="ARBA" id="ARBA00030754"/>
    </source>
</evidence>
<sequence>MELDLVEMPQKKNNSKKGPAFRLSGKNLFLTYPRCELERKDLAELLLGKVGVDYLMVCRELHEDGFPHLHALLTLKKKLNTTSNVFFDVAGYHGNYQIARATDDVREYIMKYDQHPYEHGLYTGNSQSRVQKRAAENKAILAKPLNELIDEGIVHISQYKQYKEAINSYRLDSIKVPDYIPKECVWIYGKTGIGKSRYIRDNYPNACFFKAQNKWWDGYTGQTVILIDDFDKAGQGLGHLLKIWADCYSFNAEIKGGTIRPVYEKMFITSQYLPRDIWCPGEVEKDWDQEMREAIERRFKVVTVVDGALVEYYN</sequence>
<dbReference type="InterPro" id="IPR000605">
    <property type="entry name" value="Helicase_SF3_ssDNA/RNA_vir"/>
</dbReference>
<keyword evidence="9" id="KW-0547">Nucleotide-binding</keyword>
<feature type="domain" description="CRESS-DNA virus Rep endonuclease" evidence="20">
    <location>
        <begin position="22"/>
        <end position="122"/>
    </location>
</feature>
<dbReference type="GO" id="GO:0042025">
    <property type="term" value="C:host cell nucleus"/>
    <property type="evidence" value="ECO:0007669"/>
    <property type="project" value="UniProtKB-SubCell"/>
</dbReference>
<comment type="cofactor">
    <cofactor evidence="19">
        <name>Mg(2+)</name>
        <dbReference type="ChEBI" id="CHEBI:18420"/>
    </cofactor>
    <cofactor evidence="19">
        <name>Mn(2+)</name>
        <dbReference type="ChEBI" id="CHEBI:29035"/>
    </cofactor>
    <text evidence="19">Divalent metal cations, possibly Mg(2+) or Mn(2+).</text>
</comment>
<gene>
    <name evidence="21" type="primary">Rep</name>
</gene>
<keyword evidence="5" id="KW-0548">Nucleotidyltransferase</keyword>
<evidence type="ECO:0000256" key="11">
    <source>
        <dbReference type="ARBA" id="ARBA00022801"/>
    </source>
</evidence>
<dbReference type="SUPFAM" id="SSF55464">
    <property type="entry name" value="Origin of replication-binding domain, RBD-like"/>
    <property type="match status" value="1"/>
</dbReference>
<keyword evidence="7" id="KW-0540">Nuclease</keyword>
<protein>
    <recommendedName>
        <fullName evidence="15">ATP-dependent helicase Rep</fullName>
    </recommendedName>
    <alternativeName>
        <fullName evidence="16">RepP</fullName>
    </alternativeName>
</protein>
<evidence type="ECO:0000256" key="14">
    <source>
        <dbReference type="ARBA" id="ARBA00023268"/>
    </source>
</evidence>
<proteinExistence type="inferred from homology"/>
<feature type="binding site" evidence="19">
    <location>
        <position position="68"/>
    </location>
    <ligand>
        <name>a divalent metal cation</name>
        <dbReference type="ChEBI" id="CHEBI:60240"/>
    </ligand>
</feature>
<dbReference type="Pfam" id="PF00910">
    <property type="entry name" value="RNA_helicase"/>
    <property type="match status" value="1"/>
</dbReference>
<feature type="active site" description="For DNA cleavage activity" evidence="18">
    <location>
        <position position="108"/>
    </location>
</feature>
<comment type="subcellular location">
    <subcellularLocation>
        <location evidence="2">Host nucleus</location>
    </subcellularLocation>
</comment>
<dbReference type="GO" id="GO:0004519">
    <property type="term" value="F:endonuclease activity"/>
    <property type="evidence" value="ECO:0007669"/>
    <property type="project" value="UniProtKB-KW"/>
</dbReference>
<evidence type="ECO:0000256" key="8">
    <source>
        <dbReference type="ARBA" id="ARBA00022723"/>
    </source>
</evidence>
<feature type="binding site" evidence="19">
    <location>
        <position position="60"/>
    </location>
    <ligand>
        <name>a divalent metal cation</name>
        <dbReference type="ChEBI" id="CHEBI:60240"/>
    </ligand>
</feature>
<evidence type="ECO:0000256" key="4">
    <source>
        <dbReference type="ARBA" id="ARBA00022679"/>
    </source>
</evidence>
<keyword evidence="14" id="KW-0511">Multifunctional enzyme</keyword>
<dbReference type="GO" id="GO:0006260">
    <property type="term" value="P:DNA replication"/>
    <property type="evidence" value="ECO:0007669"/>
    <property type="project" value="UniProtKB-KW"/>
</dbReference>
<feature type="binding site" evidence="19">
    <location>
        <position position="70"/>
    </location>
    <ligand>
        <name>a divalent metal cation</name>
        <dbReference type="ChEBI" id="CHEBI:60240"/>
    </ligand>
</feature>
<comment type="similarity">
    <text evidence="3">Belongs to the nanoviruses/circoviruses replication-associated protein family.</text>
</comment>
<evidence type="ECO:0000259" key="20">
    <source>
        <dbReference type="PROSITE" id="PS52020"/>
    </source>
</evidence>
<evidence type="ECO:0000256" key="19">
    <source>
        <dbReference type="PIRSR" id="PIRSR601191-2"/>
    </source>
</evidence>
<keyword evidence="13" id="KW-0238">DNA-binding</keyword>
<evidence type="ECO:0000313" key="21">
    <source>
        <dbReference type="EMBL" id="AUM61650.1"/>
    </source>
</evidence>
<dbReference type="InterPro" id="IPR049912">
    <property type="entry name" value="CRESS_DNA_REP"/>
</dbReference>
<reference evidence="21" key="1">
    <citation type="submission" date="2017-01" db="EMBL/GenBank/DDBJ databases">
        <title>High-throughput sequencing uncovers low homogeneity in the biogeography of single-stranded DNA viruses.</title>
        <authorList>
            <person name="Pearson V.M."/>
            <person name="Rokyta D.R."/>
        </authorList>
    </citation>
    <scope>NUCLEOTIDE SEQUENCE</scope>
</reference>
<evidence type="ECO:0000256" key="6">
    <source>
        <dbReference type="ARBA" id="ARBA00022705"/>
    </source>
</evidence>
<dbReference type="GO" id="GO:0016779">
    <property type="term" value="F:nucleotidyltransferase activity"/>
    <property type="evidence" value="ECO:0007669"/>
    <property type="project" value="UniProtKB-KW"/>
</dbReference>
<name>A0A2K9LS71_9VIRU</name>
<dbReference type="PRINTS" id="PR00227">
    <property type="entry name" value="GEMCOATAL1"/>
</dbReference>
<evidence type="ECO:0000256" key="13">
    <source>
        <dbReference type="ARBA" id="ARBA00023125"/>
    </source>
</evidence>
<comment type="catalytic activity">
    <reaction evidence="17">
        <text>ATP + H2O = ADP + phosphate + H(+)</text>
        <dbReference type="Rhea" id="RHEA:13065"/>
        <dbReference type="ChEBI" id="CHEBI:15377"/>
        <dbReference type="ChEBI" id="CHEBI:15378"/>
        <dbReference type="ChEBI" id="CHEBI:30616"/>
        <dbReference type="ChEBI" id="CHEBI:43474"/>
        <dbReference type="ChEBI" id="CHEBI:456216"/>
    </reaction>
</comment>
<evidence type="ECO:0000256" key="10">
    <source>
        <dbReference type="ARBA" id="ARBA00022759"/>
    </source>
</evidence>
<evidence type="ECO:0000256" key="9">
    <source>
        <dbReference type="ARBA" id="ARBA00022741"/>
    </source>
</evidence>
<dbReference type="PRINTS" id="PR00228">
    <property type="entry name" value="GEMCOATCLVL1"/>
</dbReference>
<dbReference type="EMBL" id="KY487788">
    <property type="protein sequence ID" value="AUM61650.1"/>
    <property type="molecule type" value="Genomic_DNA"/>
</dbReference>
<dbReference type="GO" id="GO:0003677">
    <property type="term" value="F:DNA binding"/>
    <property type="evidence" value="ECO:0007669"/>
    <property type="project" value="UniProtKB-KW"/>
</dbReference>
<dbReference type="GO" id="GO:0005198">
    <property type="term" value="F:structural molecule activity"/>
    <property type="evidence" value="ECO:0007669"/>
    <property type="project" value="InterPro"/>
</dbReference>
<dbReference type="InterPro" id="IPR001301">
    <property type="entry name" value="Gemini_AL1_CLV"/>
</dbReference>
<evidence type="ECO:0000256" key="2">
    <source>
        <dbReference type="ARBA" id="ARBA00004147"/>
    </source>
</evidence>
<dbReference type="GO" id="GO:0016787">
    <property type="term" value="F:hydrolase activity"/>
    <property type="evidence" value="ECO:0007669"/>
    <property type="project" value="UniProtKB-KW"/>
</dbReference>
<keyword evidence="8 19" id="KW-0479">Metal-binding</keyword>
<comment type="cofactor">
    <cofactor evidence="1">
        <name>Mn(2+)</name>
        <dbReference type="ChEBI" id="CHEBI:29035"/>
    </cofactor>
</comment>
<dbReference type="Gene3D" id="3.40.1310.20">
    <property type="match status" value="1"/>
</dbReference>
<evidence type="ECO:0000256" key="7">
    <source>
        <dbReference type="ARBA" id="ARBA00022722"/>
    </source>
</evidence>
<accession>A0A2K9LS71</accession>
<keyword evidence="4" id="KW-0808">Transferase</keyword>
<evidence type="ECO:0000256" key="16">
    <source>
        <dbReference type="ARBA" id="ARBA00032243"/>
    </source>
</evidence>